<dbReference type="GO" id="GO:0008654">
    <property type="term" value="P:phospholipid biosynthetic process"/>
    <property type="evidence" value="ECO:0007669"/>
    <property type="project" value="TreeGrafter"/>
</dbReference>
<gene>
    <name evidence="3" type="ORF">GEMMAAP_00260</name>
</gene>
<accession>A0A143BFB0</accession>
<evidence type="ECO:0000259" key="2">
    <source>
        <dbReference type="SMART" id="SM00563"/>
    </source>
</evidence>
<organism evidence="3 4">
    <name type="scientific">Gemmatimonas phototrophica</name>
    <dbReference type="NCBI Taxonomy" id="1379270"/>
    <lineage>
        <taxon>Bacteria</taxon>
        <taxon>Pseudomonadati</taxon>
        <taxon>Gemmatimonadota</taxon>
        <taxon>Gemmatimonadia</taxon>
        <taxon>Gemmatimonadales</taxon>
        <taxon>Gemmatimonadaceae</taxon>
        <taxon>Gemmatimonas</taxon>
    </lineage>
</organism>
<reference evidence="3 4" key="1">
    <citation type="journal article" date="2014" name="Proc. Natl. Acad. Sci. U.S.A.">
        <title>Functional type 2 photosynthetic reaction centers found in the rare bacterial phylum Gemmatimonadetes.</title>
        <authorList>
            <person name="Zeng Y."/>
            <person name="Feng F."/>
            <person name="Medova H."/>
            <person name="Dean J."/>
            <person name="Koblizek M."/>
        </authorList>
    </citation>
    <scope>NUCLEOTIDE SEQUENCE [LARGE SCALE GENOMIC DNA]</scope>
    <source>
        <strain evidence="3 4">AP64</strain>
    </source>
</reference>
<keyword evidence="1" id="KW-0472">Membrane</keyword>
<dbReference type="SUPFAM" id="SSF69593">
    <property type="entry name" value="Glycerol-3-phosphate (1)-acyltransferase"/>
    <property type="match status" value="1"/>
</dbReference>
<reference evidence="3 4" key="2">
    <citation type="journal article" date="2016" name="Environ. Microbiol. Rep.">
        <title>Metagenomic evidence for the presence of phototrophic Gemmatimonadetes bacteria in diverse environments.</title>
        <authorList>
            <person name="Zeng Y."/>
            <person name="Baumbach J."/>
            <person name="Barbosa E.G."/>
            <person name="Azevedo V."/>
            <person name="Zhang C."/>
            <person name="Koblizek M."/>
        </authorList>
    </citation>
    <scope>NUCLEOTIDE SEQUENCE [LARGE SCALE GENOMIC DNA]</scope>
    <source>
        <strain evidence="3 4">AP64</strain>
    </source>
</reference>
<dbReference type="PANTHER" id="PTHR31605">
    <property type="entry name" value="GLYCEROL-3-PHOSPHATE O-ACYLTRANSFERASE 1"/>
    <property type="match status" value="1"/>
</dbReference>
<dbReference type="InterPro" id="IPR052744">
    <property type="entry name" value="GPAT/DAPAT"/>
</dbReference>
<dbReference type="PANTHER" id="PTHR31605:SF0">
    <property type="entry name" value="GLYCEROL-3-PHOSPHATE O-ACYLTRANSFERASE 1"/>
    <property type="match status" value="1"/>
</dbReference>
<dbReference type="InterPro" id="IPR002123">
    <property type="entry name" value="Plipid/glycerol_acylTrfase"/>
</dbReference>
<sequence>MEGLGRVPASGPVILVGNHPNDLSDVIAGLYVTPRPVRYIATVSVTTSWAARTMYQAMGVIPVARVRDARKMRAEGVDLAAVNQAANDTVAAALAQGDAITVFPEGGVHDVPEIGRLRTGVAKMVLTHLDAGAKNDVTIVPFGGQYEAPRTWGSDMLSVVGTPWSAREWVAAQPEGQRGAAAFTDALKASLLTVTRNAPTWEEAATRDEIVAAVAARLAPGNPLGATTTVLERAAQLAADAHSDGPSGVAVRIKTAAHTLAHAVERAGGIGSSSVDHARLLLALDVHAEQSLAPSFLLLGAAAPAAAIGWLVHAPILALVYRVAKKGATARTDVVPRCFAPGLYLVIAWWLVVAVLVAVGLALAGWSPLWALAVLVTLPRFGDLAIRWGNWLKGWRLVRRARSWSTAERVGLGEAAEAVRGVWEGESGGR</sequence>
<dbReference type="AlphaFoldDB" id="A0A143BFB0"/>
<protein>
    <recommendedName>
        <fullName evidence="2">Phospholipid/glycerol acyltransferase domain-containing protein</fullName>
    </recommendedName>
</protein>
<name>A0A143BFB0_9BACT</name>
<feature type="transmembrane region" description="Helical" evidence="1">
    <location>
        <begin position="369"/>
        <end position="390"/>
    </location>
</feature>
<feature type="transmembrane region" description="Helical" evidence="1">
    <location>
        <begin position="342"/>
        <end position="363"/>
    </location>
</feature>
<dbReference type="EMBL" id="CP011454">
    <property type="protein sequence ID" value="AMW03699.1"/>
    <property type="molecule type" value="Genomic_DNA"/>
</dbReference>
<evidence type="ECO:0000256" key="1">
    <source>
        <dbReference type="SAM" id="Phobius"/>
    </source>
</evidence>
<dbReference type="GO" id="GO:0004366">
    <property type="term" value="F:glycerol-3-phosphate O-acyltransferase activity"/>
    <property type="evidence" value="ECO:0007669"/>
    <property type="project" value="TreeGrafter"/>
</dbReference>
<dbReference type="Proteomes" id="UP000076404">
    <property type="component" value="Chromosome"/>
</dbReference>
<keyword evidence="1" id="KW-0812">Transmembrane</keyword>
<dbReference type="eggNOG" id="COG0204">
    <property type="taxonomic scope" value="Bacteria"/>
</dbReference>
<evidence type="ECO:0000313" key="4">
    <source>
        <dbReference type="Proteomes" id="UP000076404"/>
    </source>
</evidence>
<evidence type="ECO:0000313" key="3">
    <source>
        <dbReference type="EMBL" id="AMW03699.1"/>
    </source>
</evidence>
<keyword evidence="1" id="KW-1133">Transmembrane helix</keyword>
<dbReference type="GO" id="GO:0016287">
    <property type="term" value="F:glycerone-phosphate O-acyltransferase activity"/>
    <property type="evidence" value="ECO:0007669"/>
    <property type="project" value="TreeGrafter"/>
</dbReference>
<dbReference type="STRING" id="1379270.GEMMAAP_00260"/>
<dbReference type="KEGG" id="gph:GEMMAAP_00260"/>
<keyword evidence="4" id="KW-1185">Reference proteome</keyword>
<proteinExistence type="predicted"/>
<dbReference type="SMART" id="SM00563">
    <property type="entry name" value="PlsC"/>
    <property type="match status" value="1"/>
</dbReference>
<feature type="domain" description="Phospholipid/glycerol acyltransferase" evidence="2">
    <location>
        <begin position="13"/>
        <end position="147"/>
    </location>
</feature>
<dbReference type="Pfam" id="PF01553">
    <property type="entry name" value="Acyltransferase"/>
    <property type="match status" value="1"/>
</dbReference>
<feature type="transmembrane region" description="Helical" evidence="1">
    <location>
        <begin position="296"/>
        <end position="321"/>
    </location>
</feature>